<dbReference type="Gene3D" id="1.25.40.420">
    <property type="match status" value="1"/>
</dbReference>
<feature type="region of interest" description="Disordered" evidence="3">
    <location>
        <begin position="1"/>
        <end position="33"/>
    </location>
</feature>
<proteinExistence type="predicted"/>
<dbReference type="SMART" id="SM00612">
    <property type="entry name" value="Kelch"/>
    <property type="match status" value="6"/>
</dbReference>
<evidence type="ECO:0000256" key="3">
    <source>
        <dbReference type="SAM" id="MobiDB-lite"/>
    </source>
</evidence>
<dbReference type="AlphaFoldDB" id="A0A8X6XIP7"/>
<dbReference type="InterPro" id="IPR011705">
    <property type="entry name" value="BACK"/>
</dbReference>
<dbReference type="Pfam" id="PF07707">
    <property type="entry name" value="BACK"/>
    <property type="match status" value="1"/>
</dbReference>
<dbReference type="PRINTS" id="PR00501">
    <property type="entry name" value="KELCHREPEAT"/>
</dbReference>
<dbReference type="OrthoDB" id="6416144at2759"/>
<dbReference type="PANTHER" id="PTHR24412">
    <property type="entry name" value="KELCH PROTEIN"/>
    <property type="match status" value="1"/>
</dbReference>
<evidence type="ECO:0000313" key="5">
    <source>
        <dbReference type="EMBL" id="GFY54608.1"/>
    </source>
</evidence>
<feature type="compositionally biased region" description="Low complexity" evidence="3">
    <location>
        <begin position="10"/>
        <end position="29"/>
    </location>
</feature>
<evidence type="ECO:0000256" key="2">
    <source>
        <dbReference type="ARBA" id="ARBA00022737"/>
    </source>
</evidence>
<name>A0A8X6XIP7_9ARAC</name>
<dbReference type="Gene3D" id="2.120.10.80">
    <property type="entry name" value="Kelch-type beta propeller"/>
    <property type="match status" value="2"/>
</dbReference>
<dbReference type="Proteomes" id="UP000886998">
    <property type="component" value="Unassembled WGS sequence"/>
</dbReference>
<gene>
    <name evidence="5" type="primary">Klhl8</name>
    <name evidence="5" type="ORF">TNIN_169401</name>
</gene>
<evidence type="ECO:0000313" key="6">
    <source>
        <dbReference type="Proteomes" id="UP000886998"/>
    </source>
</evidence>
<organism evidence="5 6">
    <name type="scientific">Trichonephila inaurata madagascariensis</name>
    <dbReference type="NCBI Taxonomy" id="2747483"/>
    <lineage>
        <taxon>Eukaryota</taxon>
        <taxon>Metazoa</taxon>
        <taxon>Ecdysozoa</taxon>
        <taxon>Arthropoda</taxon>
        <taxon>Chelicerata</taxon>
        <taxon>Arachnida</taxon>
        <taxon>Araneae</taxon>
        <taxon>Araneomorphae</taxon>
        <taxon>Entelegynae</taxon>
        <taxon>Araneoidea</taxon>
        <taxon>Nephilidae</taxon>
        <taxon>Trichonephila</taxon>
        <taxon>Trichonephila inaurata</taxon>
    </lineage>
</organism>
<dbReference type="InterPro" id="IPR006652">
    <property type="entry name" value="Kelch_1"/>
</dbReference>
<dbReference type="PANTHER" id="PTHR24412:SF35">
    <property type="entry name" value="ACTIN-BINDING PROTEIN IPP"/>
    <property type="match status" value="1"/>
</dbReference>
<protein>
    <submittedName>
        <fullName evidence="5">Kelch-like protein 8</fullName>
    </submittedName>
</protein>
<accession>A0A8X6XIP7</accession>
<evidence type="ECO:0000259" key="4">
    <source>
        <dbReference type="Pfam" id="PF07707"/>
    </source>
</evidence>
<keyword evidence="6" id="KW-1185">Reference proteome</keyword>
<feature type="domain" description="BACK" evidence="4">
    <location>
        <begin position="156"/>
        <end position="197"/>
    </location>
</feature>
<sequence length="552" mass="61295">MSDSETDSVSGASFKSRSSISSSSGSMISDPPVLSACQKKKQGLEAISTLDNTIADHRIILENEKRTGRPELVLQIQNSIETFLEMRKKMVSELRTMPPCLDPNCTDHTILKTNDLDSDLSNVNDKKQSNKRKIKKQDLEGFAFPKKTVRPTTPTQVYEAVMLWVKHDVDKRRDLLPKLLSKIHLPLLPLTYLRMYVESDSLIRKNLECRDLLDEARHYQMWQVSRLPTAHLPVTERTRPRKSYAGVIFCVGGRGMNGNPFSSIEFYSWFHNKWVKLQDMSTSRRHVGCVSAKGKIYAVGGFANDTHLSSAEEFDPVTNKWSELASMSIPRRGLGLCSMGGPIYAVGGLDNTLFYSIVERYDIKADVWSVVASMNCARGGVAVVKLKGLMYALGGNSGSVSLKTCEVYDPHLDKWTFISSMNQCRAGAGAVVVDGFIYVIGGFENNVPLSSVEKYDPDTNKWTFVSPMKVGRGGVGAAALGRYIYAIGGHNATHYLNTVETYDVENDRWKSGPVISDYRAGAGVAWCSMSADLLKKLVENCTKNPKDCVSFE</sequence>
<dbReference type="SUPFAM" id="SSF117281">
    <property type="entry name" value="Kelch motif"/>
    <property type="match status" value="1"/>
</dbReference>
<dbReference type="InterPro" id="IPR015915">
    <property type="entry name" value="Kelch-typ_b-propeller"/>
</dbReference>
<comment type="caution">
    <text evidence="5">The sequence shown here is derived from an EMBL/GenBank/DDBJ whole genome shotgun (WGS) entry which is preliminary data.</text>
</comment>
<dbReference type="EMBL" id="BMAV01009958">
    <property type="protein sequence ID" value="GFY54608.1"/>
    <property type="molecule type" value="Genomic_DNA"/>
</dbReference>
<reference evidence="5" key="1">
    <citation type="submission" date="2020-08" db="EMBL/GenBank/DDBJ databases">
        <title>Multicomponent nature underlies the extraordinary mechanical properties of spider dragline silk.</title>
        <authorList>
            <person name="Kono N."/>
            <person name="Nakamura H."/>
            <person name="Mori M."/>
            <person name="Yoshida Y."/>
            <person name="Ohtoshi R."/>
            <person name="Malay A.D."/>
            <person name="Moran D.A.P."/>
            <person name="Tomita M."/>
            <person name="Numata K."/>
            <person name="Arakawa K."/>
        </authorList>
    </citation>
    <scope>NUCLEOTIDE SEQUENCE</scope>
</reference>
<evidence type="ECO:0000256" key="1">
    <source>
        <dbReference type="ARBA" id="ARBA00022441"/>
    </source>
</evidence>
<dbReference type="Pfam" id="PF01344">
    <property type="entry name" value="Kelch_1"/>
    <property type="match status" value="5"/>
</dbReference>
<keyword evidence="2" id="KW-0677">Repeat</keyword>
<keyword evidence="1" id="KW-0880">Kelch repeat</keyword>